<sequence length="105" mass="11554">MSTGPEHQNGHTVFALTEAFLAASHEVHLFLMDDGIFHIVKKNKIGIVAKLENLLSKQMRVSICTQSAEKRGISESETLSGAEWLSQHTLAKIVADSDRFLSFGT</sequence>
<dbReference type="Gene3D" id="3.40.1260.10">
    <property type="entry name" value="DsrEFH-like"/>
    <property type="match status" value="1"/>
</dbReference>
<dbReference type="GO" id="GO:0005829">
    <property type="term" value="C:cytosol"/>
    <property type="evidence" value="ECO:0007669"/>
    <property type="project" value="TreeGrafter"/>
</dbReference>
<dbReference type="EMBL" id="UOGF01000117">
    <property type="protein sequence ID" value="VAX33676.1"/>
    <property type="molecule type" value="Genomic_DNA"/>
</dbReference>
<dbReference type="PANTHER" id="PTHR34874:SF1">
    <property type="entry name" value="PROTEIN YCHN"/>
    <property type="match status" value="1"/>
</dbReference>
<evidence type="ECO:0000313" key="1">
    <source>
        <dbReference type="EMBL" id="VAX33676.1"/>
    </source>
</evidence>
<dbReference type="PANTHER" id="PTHR34874">
    <property type="entry name" value="PROTEIN YCHN"/>
    <property type="match status" value="1"/>
</dbReference>
<reference evidence="1" key="1">
    <citation type="submission" date="2018-06" db="EMBL/GenBank/DDBJ databases">
        <authorList>
            <person name="Zhirakovskaya E."/>
        </authorList>
    </citation>
    <scope>NUCLEOTIDE SEQUENCE</scope>
</reference>
<protein>
    <submittedName>
        <fullName evidence="1">Uncharacterized protein</fullName>
    </submittedName>
</protein>
<dbReference type="AlphaFoldDB" id="A0A3B1CSU9"/>
<accession>A0A3B1CSU9</accession>
<proteinExistence type="predicted"/>
<organism evidence="1">
    <name type="scientific">hydrothermal vent metagenome</name>
    <dbReference type="NCBI Taxonomy" id="652676"/>
    <lineage>
        <taxon>unclassified sequences</taxon>
        <taxon>metagenomes</taxon>
        <taxon>ecological metagenomes</taxon>
    </lineage>
</organism>
<dbReference type="InterPro" id="IPR027396">
    <property type="entry name" value="DsrEFH-like"/>
</dbReference>
<name>A0A3B1CSU9_9ZZZZ</name>
<gene>
    <name evidence="1" type="ORF">MNBD_NITROSPIRAE01-2215</name>
</gene>
<dbReference type="Pfam" id="PF02635">
    <property type="entry name" value="DsrE"/>
    <property type="match status" value="1"/>
</dbReference>
<dbReference type="SUPFAM" id="SSF75169">
    <property type="entry name" value="DsrEFH-like"/>
    <property type="match status" value="1"/>
</dbReference>
<dbReference type="InterPro" id="IPR003787">
    <property type="entry name" value="Sulphur_relay_DsrE/F-like"/>
</dbReference>